<dbReference type="PANTHER" id="PTHR30482">
    <property type="entry name" value="HIGH-AFFINITY BRANCHED-CHAIN AMINO ACID TRANSPORT SYSTEM PERMEASE"/>
    <property type="match status" value="1"/>
</dbReference>
<feature type="transmembrane region" description="Helical" evidence="6">
    <location>
        <begin position="98"/>
        <end position="120"/>
    </location>
</feature>
<evidence type="ECO:0000256" key="4">
    <source>
        <dbReference type="ARBA" id="ARBA00022989"/>
    </source>
</evidence>
<dbReference type="CDD" id="cd06581">
    <property type="entry name" value="TM_PBP1_LivM_like"/>
    <property type="match status" value="1"/>
</dbReference>
<protein>
    <submittedName>
        <fullName evidence="7">Branched-chain amino acid ABC transporter permease</fullName>
    </submittedName>
</protein>
<keyword evidence="5 6" id="KW-0472">Membrane</keyword>
<name>A0A516G988_9MICO</name>
<feature type="transmembrane region" description="Helical" evidence="6">
    <location>
        <begin position="127"/>
        <end position="145"/>
    </location>
</feature>
<evidence type="ECO:0000256" key="3">
    <source>
        <dbReference type="ARBA" id="ARBA00022692"/>
    </source>
</evidence>
<dbReference type="InterPro" id="IPR001851">
    <property type="entry name" value="ABC_transp_permease"/>
</dbReference>
<evidence type="ECO:0000313" key="7">
    <source>
        <dbReference type="EMBL" id="QDO88089.1"/>
    </source>
</evidence>
<feature type="transmembrane region" description="Helical" evidence="6">
    <location>
        <begin position="75"/>
        <end position="92"/>
    </location>
</feature>
<dbReference type="GO" id="GO:0015658">
    <property type="term" value="F:branched-chain amino acid transmembrane transporter activity"/>
    <property type="evidence" value="ECO:0007669"/>
    <property type="project" value="InterPro"/>
</dbReference>
<feature type="transmembrane region" description="Helical" evidence="6">
    <location>
        <begin position="266"/>
        <end position="294"/>
    </location>
</feature>
<dbReference type="AlphaFoldDB" id="A0A516G988"/>
<dbReference type="InterPro" id="IPR043428">
    <property type="entry name" value="LivM-like"/>
</dbReference>
<keyword evidence="4 6" id="KW-1133">Transmembrane helix</keyword>
<evidence type="ECO:0000313" key="8">
    <source>
        <dbReference type="Proteomes" id="UP000315395"/>
    </source>
</evidence>
<keyword evidence="8" id="KW-1185">Reference proteome</keyword>
<reference evidence="7 8" key="1">
    <citation type="submission" date="2019-07" db="EMBL/GenBank/DDBJ databases">
        <title>complete genome sequencing of Ornithinimicrobium sp. H23M54.</title>
        <authorList>
            <person name="Bae J.-W."/>
            <person name="Lee S.-Y."/>
        </authorList>
    </citation>
    <scope>NUCLEOTIDE SEQUENCE [LARGE SCALE GENOMIC DNA]</scope>
    <source>
        <strain evidence="7 8">H23M54</strain>
    </source>
</reference>
<dbReference type="EMBL" id="CP041616">
    <property type="protein sequence ID" value="QDO88089.1"/>
    <property type="molecule type" value="Genomic_DNA"/>
</dbReference>
<comment type="subcellular location">
    <subcellularLocation>
        <location evidence="1">Cell membrane</location>
        <topology evidence="1">Multi-pass membrane protein</topology>
    </subcellularLocation>
</comment>
<keyword evidence="3 6" id="KW-0812">Transmembrane</keyword>
<evidence type="ECO:0000256" key="5">
    <source>
        <dbReference type="ARBA" id="ARBA00023136"/>
    </source>
</evidence>
<dbReference type="GO" id="GO:0005886">
    <property type="term" value="C:plasma membrane"/>
    <property type="evidence" value="ECO:0007669"/>
    <property type="project" value="UniProtKB-SubCell"/>
</dbReference>
<dbReference type="OrthoDB" id="9814461at2"/>
<evidence type="ECO:0000256" key="6">
    <source>
        <dbReference type="SAM" id="Phobius"/>
    </source>
</evidence>
<organism evidence="7 8">
    <name type="scientific">Ornithinimicrobium ciconiae</name>
    <dbReference type="NCBI Taxonomy" id="2594265"/>
    <lineage>
        <taxon>Bacteria</taxon>
        <taxon>Bacillati</taxon>
        <taxon>Actinomycetota</taxon>
        <taxon>Actinomycetes</taxon>
        <taxon>Micrococcales</taxon>
        <taxon>Ornithinimicrobiaceae</taxon>
        <taxon>Ornithinimicrobium</taxon>
    </lineage>
</organism>
<feature type="transmembrane region" description="Helical" evidence="6">
    <location>
        <begin position="49"/>
        <end position="68"/>
    </location>
</feature>
<keyword evidence="2" id="KW-1003">Cell membrane</keyword>
<dbReference type="Proteomes" id="UP000315395">
    <property type="component" value="Chromosome"/>
</dbReference>
<dbReference type="Pfam" id="PF02653">
    <property type="entry name" value="BPD_transp_2"/>
    <property type="match status" value="1"/>
</dbReference>
<sequence length="356" mass="38933">MAATSTGIHHRNYTSELRLRATKTEYFRLGLMLVLLLVVPFVLDNYWLSIANTILIAVIGAVGLNILVGYTGQISLGQGGFMAVGAYSSAILSDRIGLPTPVAILLAVLLTAAVGVFFGLPGLRLKGLYLAIATLASQVIIEFLVRRDYGDFLTEGLGYINVDRFAFLGFEVGGREVFEQQWYWILLVLAVLAVISARNIFRTGLGRSFMAVRDQDIAAEAIGVNLTRAKLTAFAVSSGFVGLAGSLTAHYSEVISWEKFTLDVSILYLAMIIVGGLGSVAGAVYGAIFMTLLPEVIRRLANALESSMPFLGDQLPAVRNATFGAIIIAFLIFEPRGLDRIWQRLKDYVRFWPFRY</sequence>
<dbReference type="RefSeq" id="WP_143782764.1">
    <property type="nucleotide sequence ID" value="NZ_CP041616.1"/>
</dbReference>
<gene>
    <name evidence="7" type="ORF">FNH13_06785</name>
</gene>
<feature type="transmembrane region" description="Helical" evidence="6">
    <location>
        <begin position="26"/>
        <end position="43"/>
    </location>
</feature>
<dbReference type="PANTHER" id="PTHR30482:SF5">
    <property type="entry name" value="ABC TRANSPORTER PERMEASE PROTEIN"/>
    <property type="match status" value="1"/>
</dbReference>
<evidence type="ECO:0000256" key="2">
    <source>
        <dbReference type="ARBA" id="ARBA00022475"/>
    </source>
</evidence>
<proteinExistence type="predicted"/>
<dbReference type="KEGG" id="orz:FNH13_06785"/>
<accession>A0A516G988</accession>
<evidence type="ECO:0000256" key="1">
    <source>
        <dbReference type="ARBA" id="ARBA00004651"/>
    </source>
</evidence>
<feature type="transmembrane region" description="Helical" evidence="6">
    <location>
        <begin position="182"/>
        <end position="201"/>
    </location>
</feature>